<evidence type="ECO:0000313" key="4">
    <source>
        <dbReference type="Proteomes" id="UP000198415"/>
    </source>
</evidence>
<dbReference type="AlphaFoldDB" id="A0A238W6V1"/>
<evidence type="ECO:0000256" key="2">
    <source>
        <dbReference type="SAM" id="SignalP"/>
    </source>
</evidence>
<sequence>MQTINHKLGKAAFSCSLALAVSAGTGVAALTVDLALTPGVAAAAIAPEHLKDALLAVGDLPKGYASMPDALKAFSDVDVTAGTRAGVCKTATGAAVPERPVAPGEPTGPGLPVHPNPRMAIADRSGPGEDKGGSGSVRAAFMKGDPGPILLEVINPAGDRSAAIVDAVAEAPRRCPIYEEGKPGSSGALHMATLPLDVPKFGDKSAGVRFEVELTNPRATVHGKMVAVSVGGVAVTVLLANLEDPDQKELVAIAEAAVQKIKSKE</sequence>
<evidence type="ECO:0000313" key="3">
    <source>
        <dbReference type="EMBL" id="SNR42228.1"/>
    </source>
</evidence>
<proteinExistence type="predicted"/>
<protein>
    <recommendedName>
        <fullName evidence="5">PknH-like extracellular domain-containing protein</fullName>
    </recommendedName>
</protein>
<accession>A0A238W6V1</accession>
<keyword evidence="2" id="KW-0732">Signal</keyword>
<organism evidence="3 4">
    <name type="scientific">Actinoplanes regularis</name>
    <dbReference type="NCBI Taxonomy" id="52697"/>
    <lineage>
        <taxon>Bacteria</taxon>
        <taxon>Bacillati</taxon>
        <taxon>Actinomycetota</taxon>
        <taxon>Actinomycetes</taxon>
        <taxon>Micromonosporales</taxon>
        <taxon>Micromonosporaceae</taxon>
        <taxon>Actinoplanes</taxon>
    </lineage>
</organism>
<dbReference type="OrthoDB" id="3298855at2"/>
<name>A0A238W6V1_9ACTN</name>
<evidence type="ECO:0000256" key="1">
    <source>
        <dbReference type="SAM" id="MobiDB-lite"/>
    </source>
</evidence>
<feature type="region of interest" description="Disordered" evidence="1">
    <location>
        <begin position="96"/>
        <end position="137"/>
    </location>
</feature>
<keyword evidence="4" id="KW-1185">Reference proteome</keyword>
<dbReference type="RefSeq" id="WP_089292055.1">
    <property type="nucleotide sequence ID" value="NZ_BOMU01000031.1"/>
</dbReference>
<feature type="signal peptide" evidence="2">
    <location>
        <begin position="1"/>
        <end position="23"/>
    </location>
</feature>
<reference evidence="3 4" key="1">
    <citation type="submission" date="2017-06" db="EMBL/GenBank/DDBJ databases">
        <authorList>
            <person name="Kim H.J."/>
            <person name="Triplett B.A."/>
        </authorList>
    </citation>
    <scope>NUCLEOTIDE SEQUENCE [LARGE SCALE GENOMIC DNA]</scope>
    <source>
        <strain evidence="3 4">DSM 43151</strain>
    </source>
</reference>
<dbReference type="Proteomes" id="UP000198415">
    <property type="component" value="Unassembled WGS sequence"/>
</dbReference>
<dbReference type="EMBL" id="FZNR01000002">
    <property type="protein sequence ID" value="SNR42228.1"/>
    <property type="molecule type" value="Genomic_DNA"/>
</dbReference>
<gene>
    <name evidence="3" type="ORF">SAMN06264365_102215</name>
</gene>
<feature type="chain" id="PRO_5038578237" description="PknH-like extracellular domain-containing protein" evidence="2">
    <location>
        <begin position="24"/>
        <end position="265"/>
    </location>
</feature>
<evidence type="ECO:0008006" key="5">
    <source>
        <dbReference type="Google" id="ProtNLM"/>
    </source>
</evidence>